<dbReference type="PANTHER" id="PTHR34979:SF1">
    <property type="entry name" value="INNER MEMBRANE PROTEIN YGAZ"/>
    <property type="match status" value="1"/>
</dbReference>
<keyword evidence="5 8" id="KW-0812">Transmembrane</keyword>
<dbReference type="PATRIC" id="fig|1514904.3.peg.180"/>
<feature type="transmembrane region" description="Helical" evidence="8">
    <location>
        <begin position="57"/>
        <end position="75"/>
    </location>
</feature>
<evidence type="ECO:0000256" key="3">
    <source>
        <dbReference type="ARBA" id="ARBA00022448"/>
    </source>
</evidence>
<feature type="transmembrane region" description="Helical" evidence="8">
    <location>
        <begin position="30"/>
        <end position="50"/>
    </location>
</feature>
<evidence type="ECO:0000256" key="6">
    <source>
        <dbReference type="ARBA" id="ARBA00022989"/>
    </source>
</evidence>
<evidence type="ECO:0000256" key="8">
    <source>
        <dbReference type="SAM" id="Phobius"/>
    </source>
</evidence>
<keyword evidence="7 8" id="KW-0472">Membrane</keyword>
<dbReference type="GO" id="GO:0005886">
    <property type="term" value="C:plasma membrane"/>
    <property type="evidence" value="ECO:0007669"/>
    <property type="project" value="UniProtKB-SubCell"/>
</dbReference>
<sequence>MAIPMVLAAAPFGALFGALAVKNGMSVFESFLTSAVIFAGASQMVGIELFGANVAPWLIVLSIFAVNFRHILYSAVTGRYMTHMTFAERYTAFFFLVDPLYAMMEEKHDSGRQISFAWMMGAGVSFWVVWQIATLIGAIFGNLIGNPEAVGIDFLLPIYFLSIVMGFRKRNNWAVIVITSGAAAIIAYHYIGTPWHVTIGALAGIFVAAIIGLPKDAKLVAE</sequence>
<keyword evidence="10" id="KW-1185">Reference proteome</keyword>
<name>A0A0N0VMH2_9HYPH</name>
<dbReference type="RefSeq" id="WP_053997561.1">
    <property type="nucleotide sequence ID" value="NZ_JXMU01000001.1"/>
</dbReference>
<dbReference type="Proteomes" id="UP000038011">
    <property type="component" value="Unassembled WGS sequence"/>
</dbReference>
<evidence type="ECO:0000256" key="4">
    <source>
        <dbReference type="ARBA" id="ARBA00022475"/>
    </source>
</evidence>
<feature type="transmembrane region" description="Helical" evidence="8">
    <location>
        <begin position="116"/>
        <end position="143"/>
    </location>
</feature>
<evidence type="ECO:0000256" key="7">
    <source>
        <dbReference type="ARBA" id="ARBA00023136"/>
    </source>
</evidence>
<feature type="transmembrane region" description="Helical" evidence="8">
    <location>
        <begin position="197"/>
        <end position="214"/>
    </location>
</feature>
<keyword evidence="6 8" id="KW-1133">Transmembrane helix</keyword>
<evidence type="ECO:0000256" key="5">
    <source>
        <dbReference type="ARBA" id="ARBA00022692"/>
    </source>
</evidence>
<reference evidence="9 10" key="1">
    <citation type="submission" date="2015-01" db="EMBL/GenBank/DDBJ databases">
        <title>Ahrensia donghaiensis sp. nov., a novel dimethylsulphoniopropionate-cleavage bacterium isolated from seawater and emended descriptions of the genus Ahrensia and Ahrensia kielensis.</title>
        <authorList>
            <person name="Liu J."/>
        </authorList>
    </citation>
    <scope>NUCLEOTIDE SEQUENCE [LARGE SCALE GENOMIC DNA]</scope>
    <source>
        <strain evidence="9 10">LZD062</strain>
    </source>
</reference>
<feature type="transmembrane region" description="Helical" evidence="8">
    <location>
        <begin position="174"/>
        <end position="191"/>
    </location>
</feature>
<evidence type="ECO:0000256" key="1">
    <source>
        <dbReference type="ARBA" id="ARBA00004651"/>
    </source>
</evidence>
<protein>
    <submittedName>
        <fullName evidence="9">Branched-chain amino acid ABC transporter permease</fullName>
    </submittedName>
</protein>
<comment type="caution">
    <text evidence="9">The sequence shown here is derived from an EMBL/GenBank/DDBJ whole genome shotgun (WGS) entry which is preliminary data.</text>
</comment>
<keyword evidence="3" id="KW-0813">Transport</keyword>
<comment type="subcellular location">
    <subcellularLocation>
        <location evidence="1">Cell membrane</location>
        <topology evidence="1">Multi-pass membrane protein</topology>
    </subcellularLocation>
</comment>
<gene>
    <name evidence="9" type="ORF">SU32_00880</name>
</gene>
<dbReference type="GO" id="GO:1903785">
    <property type="term" value="P:L-valine transmembrane transport"/>
    <property type="evidence" value="ECO:0007669"/>
    <property type="project" value="TreeGrafter"/>
</dbReference>
<dbReference type="EMBL" id="JXMU01000001">
    <property type="protein sequence ID" value="KPB02984.1"/>
    <property type="molecule type" value="Genomic_DNA"/>
</dbReference>
<keyword evidence="4" id="KW-1003">Cell membrane</keyword>
<feature type="transmembrane region" description="Helical" evidence="8">
    <location>
        <begin position="149"/>
        <end position="167"/>
    </location>
</feature>
<dbReference type="PANTHER" id="PTHR34979">
    <property type="entry name" value="INNER MEMBRANE PROTEIN YGAZ"/>
    <property type="match status" value="1"/>
</dbReference>
<proteinExistence type="inferred from homology"/>
<evidence type="ECO:0000313" key="9">
    <source>
        <dbReference type="EMBL" id="KPB02984.1"/>
    </source>
</evidence>
<organism evidence="9 10">
    <name type="scientific">Ahrensia marina</name>
    <dbReference type="NCBI Taxonomy" id="1514904"/>
    <lineage>
        <taxon>Bacteria</taxon>
        <taxon>Pseudomonadati</taxon>
        <taxon>Pseudomonadota</taxon>
        <taxon>Alphaproteobacteria</taxon>
        <taxon>Hyphomicrobiales</taxon>
        <taxon>Ahrensiaceae</taxon>
        <taxon>Ahrensia</taxon>
    </lineage>
</organism>
<comment type="similarity">
    <text evidence="2">Belongs to the AzlC family.</text>
</comment>
<evidence type="ECO:0000256" key="2">
    <source>
        <dbReference type="ARBA" id="ARBA00010735"/>
    </source>
</evidence>
<dbReference type="InterPro" id="IPR011606">
    <property type="entry name" value="Brnchd-chn_aa_trnsp_permease"/>
</dbReference>
<evidence type="ECO:0000313" key="10">
    <source>
        <dbReference type="Proteomes" id="UP000038011"/>
    </source>
</evidence>
<dbReference type="STRING" id="1514904.SU32_00880"/>
<accession>A0A0N0VMH2</accession>
<dbReference type="AlphaFoldDB" id="A0A0N0VMH2"/>
<dbReference type="Pfam" id="PF03591">
    <property type="entry name" value="AzlC"/>
    <property type="match status" value="1"/>
</dbReference>